<dbReference type="GeneID" id="5484683"/>
<dbReference type="EMBL" id="CH476635">
    <property type="protein sequence ID" value="EDN94569.1"/>
    <property type="molecule type" value="Genomic_DNA"/>
</dbReference>
<proteinExistence type="predicted"/>
<dbReference type="RefSeq" id="XP_001588895.1">
    <property type="nucleotide sequence ID" value="XM_001588845.1"/>
</dbReference>
<reference evidence="2" key="1">
    <citation type="journal article" date="2011" name="PLoS Genet.">
        <title>Genomic analysis of the necrotrophic fungal pathogens Sclerotinia sclerotiorum and Botrytis cinerea.</title>
        <authorList>
            <person name="Amselem J."/>
            <person name="Cuomo C.A."/>
            <person name="van Kan J.A."/>
            <person name="Viaud M."/>
            <person name="Benito E.P."/>
            <person name="Couloux A."/>
            <person name="Coutinho P.M."/>
            <person name="de Vries R.P."/>
            <person name="Dyer P.S."/>
            <person name="Fillinger S."/>
            <person name="Fournier E."/>
            <person name="Gout L."/>
            <person name="Hahn M."/>
            <person name="Kohn L."/>
            <person name="Lapalu N."/>
            <person name="Plummer K.M."/>
            <person name="Pradier J.M."/>
            <person name="Quevillon E."/>
            <person name="Sharon A."/>
            <person name="Simon A."/>
            <person name="ten Have A."/>
            <person name="Tudzynski B."/>
            <person name="Tudzynski P."/>
            <person name="Wincker P."/>
            <person name="Andrew M."/>
            <person name="Anthouard V."/>
            <person name="Beever R.E."/>
            <person name="Beffa R."/>
            <person name="Benoit I."/>
            <person name="Bouzid O."/>
            <person name="Brault B."/>
            <person name="Chen Z."/>
            <person name="Choquer M."/>
            <person name="Collemare J."/>
            <person name="Cotton P."/>
            <person name="Danchin E.G."/>
            <person name="Da Silva C."/>
            <person name="Gautier A."/>
            <person name="Giraud C."/>
            <person name="Giraud T."/>
            <person name="Gonzalez C."/>
            <person name="Grossetete S."/>
            <person name="Guldener U."/>
            <person name="Henrissat B."/>
            <person name="Howlett B.J."/>
            <person name="Kodira C."/>
            <person name="Kretschmer M."/>
            <person name="Lappartient A."/>
            <person name="Leroch M."/>
            <person name="Levis C."/>
            <person name="Mauceli E."/>
            <person name="Neuveglise C."/>
            <person name="Oeser B."/>
            <person name="Pearson M."/>
            <person name="Poulain J."/>
            <person name="Poussereau N."/>
            <person name="Quesneville H."/>
            <person name="Rascle C."/>
            <person name="Schumacher J."/>
            <person name="Segurens B."/>
            <person name="Sexton A."/>
            <person name="Silva E."/>
            <person name="Sirven C."/>
            <person name="Soanes D.M."/>
            <person name="Talbot N.J."/>
            <person name="Templeton M."/>
            <person name="Yandava C."/>
            <person name="Yarden O."/>
            <person name="Zeng Q."/>
            <person name="Rollins J.A."/>
            <person name="Lebrun M.H."/>
            <person name="Dickman M."/>
        </authorList>
    </citation>
    <scope>NUCLEOTIDE SEQUENCE [LARGE SCALE GENOMIC DNA]</scope>
    <source>
        <strain evidence="2">ATCC 18683 / 1980 / Ss-1</strain>
    </source>
</reference>
<dbReference type="AlphaFoldDB" id="A7EYM7"/>
<dbReference type="KEGG" id="ssl:SS1G_10443"/>
<accession>A7EYM7</accession>
<dbReference type="HOGENOM" id="CLU_2607464_0_0_1"/>
<keyword evidence="2" id="KW-1185">Reference proteome</keyword>
<sequence>MVSCGIYPFFESRFSSSDVKSVFRHPLIRGSSTGHSPVIGQSFKKIVFGAKNISKALKTFNVRSRWFCGRGLPPQVTVQ</sequence>
<organism evidence="1 2">
    <name type="scientific">Sclerotinia sclerotiorum (strain ATCC 18683 / 1980 / Ss-1)</name>
    <name type="common">White mold</name>
    <name type="synonym">Whetzelinia sclerotiorum</name>
    <dbReference type="NCBI Taxonomy" id="665079"/>
    <lineage>
        <taxon>Eukaryota</taxon>
        <taxon>Fungi</taxon>
        <taxon>Dikarya</taxon>
        <taxon>Ascomycota</taxon>
        <taxon>Pezizomycotina</taxon>
        <taxon>Leotiomycetes</taxon>
        <taxon>Helotiales</taxon>
        <taxon>Sclerotiniaceae</taxon>
        <taxon>Sclerotinia</taxon>
    </lineage>
</organism>
<protein>
    <submittedName>
        <fullName evidence="1">Uncharacterized protein</fullName>
    </submittedName>
</protein>
<name>A7EYM7_SCLS1</name>
<dbReference type="InParanoid" id="A7EYM7"/>
<evidence type="ECO:0000313" key="2">
    <source>
        <dbReference type="Proteomes" id="UP000001312"/>
    </source>
</evidence>
<gene>
    <name evidence="1" type="ORF">SS1G_10443</name>
</gene>
<evidence type="ECO:0000313" key="1">
    <source>
        <dbReference type="EMBL" id="EDN94569.1"/>
    </source>
</evidence>
<dbReference type="Proteomes" id="UP000001312">
    <property type="component" value="Unassembled WGS sequence"/>
</dbReference>